<dbReference type="PRINTS" id="PR00413">
    <property type="entry name" value="HADHALOGNASE"/>
</dbReference>
<evidence type="ECO:0000313" key="6">
    <source>
        <dbReference type="EMBL" id="ARD20763.1"/>
    </source>
</evidence>
<comment type="similarity">
    <text evidence="2">Belongs to the HAD-like hydrolase superfamily. CbbY/CbbZ/Gph/YieH family.</text>
</comment>
<evidence type="ECO:0000256" key="3">
    <source>
        <dbReference type="ARBA" id="ARBA00022723"/>
    </source>
</evidence>
<keyword evidence="4" id="KW-0460">Magnesium</keyword>
<comment type="cofactor">
    <cofactor evidence="1">
        <name>Mg(2+)</name>
        <dbReference type="ChEBI" id="CHEBI:18420"/>
    </cofactor>
</comment>
<name>A0ABM6JHK8_9GAMM</name>
<dbReference type="SFLD" id="SFLDG01135">
    <property type="entry name" value="C1.5.6:_HAD__Beta-PGM__Phospha"/>
    <property type="match status" value="1"/>
</dbReference>
<reference evidence="6 7" key="1">
    <citation type="submission" date="2017-03" db="EMBL/GenBank/DDBJ databases">
        <title>Genome sequencing of Shewanella japonica KCTC 22435.</title>
        <authorList>
            <person name="Kim K.M."/>
        </authorList>
    </citation>
    <scope>NUCLEOTIDE SEQUENCE [LARGE SCALE GENOMIC DNA]</scope>
    <source>
        <strain evidence="6 7">KCTC 22435</strain>
    </source>
</reference>
<accession>A0ABM6JHK8</accession>
<dbReference type="InterPro" id="IPR051600">
    <property type="entry name" value="Beta-PGM-like"/>
</dbReference>
<protein>
    <submittedName>
        <fullName evidence="6">2-deoxyglucose-6-phosphatase</fullName>
    </submittedName>
</protein>
<evidence type="ECO:0000313" key="7">
    <source>
        <dbReference type="Proteomes" id="UP000191820"/>
    </source>
</evidence>
<dbReference type="SFLD" id="SFLDS00003">
    <property type="entry name" value="Haloacid_Dehalogenase"/>
    <property type="match status" value="1"/>
</dbReference>
<dbReference type="NCBIfam" id="TIGR01509">
    <property type="entry name" value="HAD-SF-IA-v3"/>
    <property type="match status" value="1"/>
</dbReference>
<dbReference type="InterPro" id="IPR006439">
    <property type="entry name" value="HAD-SF_hydro_IA"/>
</dbReference>
<sequence length="223" mass="24641">MSLTTIEAVIFDMDGVIIDTEPAWQKAEVEVLNQLGVPITMKDAEVTTGLRIDLLVAYWYQRNPWDNYDNRAVAQQIIDKVVTFIETEGAPMRGVIDALKLCQQKQLKIGLATSSSTDLIDSVMAKLGIRSYFEAIASAENLQYGKPHPEVYLNCANALKVNPAHCLAIEDSFNGLIAARAATMQTVAIPAPEFAEQSRWVIAHQQLEHLGQLADVLDTTTRI</sequence>
<keyword evidence="5" id="KW-0119">Carbohydrate metabolism</keyword>
<dbReference type="SFLD" id="SFLDG01129">
    <property type="entry name" value="C1.5:_HAD__Beta-PGM__Phosphata"/>
    <property type="match status" value="1"/>
</dbReference>
<evidence type="ECO:0000256" key="5">
    <source>
        <dbReference type="ARBA" id="ARBA00023277"/>
    </source>
</evidence>
<gene>
    <name evidence="6" type="ORF">SJ2017_0419</name>
</gene>
<dbReference type="InterPro" id="IPR023198">
    <property type="entry name" value="PGP-like_dom2"/>
</dbReference>
<dbReference type="InterPro" id="IPR036412">
    <property type="entry name" value="HAD-like_sf"/>
</dbReference>
<evidence type="ECO:0000256" key="2">
    <source>
        <dbReference type="ARBA" id="ARBA00006171"/>
    </source>
</evidence>
<dbReference type="NCBIfam" id="NF008087">
    <property type="entry name" value="PRK10826.1"/>
    <property type="match status" value="1"/>
</dbReference>
<keyword evidence="3" id="KW-0479">Metal-binding</keyword>
<dbReference type="PANTHER" id="PTHR46193:SF18">
    <property type="entry name" value="HEXITOL PHOSPHATASE B"/>
    <property type="match status" value="1"/>
</dbReference>
<keyword evidence="7" id="KW-1185">Reference proteome</keyword>
<dbReference type="Pfam" id="PF13419">
    <property type="entry name" value="HAD_2"/>
    <property type="match status" value="1"/>
</dbReference>
<organism evidence="6 7">
    <name type="scientific">Shewanella japonica</name>
    <dbReference type="NCBI Taxonomy" id="93973"/>
    <lineage>
        <taxon>Bacteria</taxon>
        <taxon>Pseudomonadati</taxon>
        <taxon>Pseudomonadota</taxon>
        <taxon>Gammaproteobacteria</taxon>
        <taxon>Alteromonadales</taxon>
        <taxon>Shewanellaceae</taxon>
        <taxon>Shewanella</taxon>
    </lineage>
</organism>
<dbReference type="Proteomes" id="UP000191820">
    <property type="component" value="Chromosome"/>
</dbReference>
<dbReference type="EMBL" id="CP020472">
    <property type="protein sequence ID" value="ARD20763.1"/>
    <property type="molecule type" value="Genomic_DNA"/>
</dbReference>
<proteinExistence type="inferred from homology"/>
<dbReference type="Gene3D" id="3.40.50.1000">
    <property type="entry name" value="HAD superfamily/HAD-like"/>
    <property type="match status" value="1"/>
</dbReference>
<evidence type="ECO:0000256" key="1">
    <source>
        <dbReference type="ARBA" id="ARBA00001946"/>
    </source>
</evidence>
<dbReference type="PANTHER" id="PTHR46193">
    <property type="entry name" value="6-PHOSPHOGLUCONATE PHOSPHATASE"/>
    <property type="match status" value="1"/>
</dbReference>
<dbReference type="InterPro" id="IPR041492">
    <property type="entry name" value="HAD_2"/>
</dbReference>
<evidence type="ECO:0000256" key="4">
    <source>
        <dbReference type="ARBA" id="ARBA00022842"/>
    </source>
</evidence>
<dbReference type="InterPro" id="IPR023214">
    <property type="entry name" value="HAD_sf"/>
</dbReference>
<dbReference type="SUPFAM" id="SSF56784">
    <property type="entry name" value="HAD-like"/>
    <property type="match status" value="1"/>
</dbReference>
<dbReference type="RefSeq" id="WP_080914725.1">
    <property type="nucleotide sequence ID" value="NZ_CP020472.1"/>
</dbReference>
<dbReference type="Gene3D" id="1.10.150.240">
    <property type="entry name" value="Putative phosphatase, domain 2"/>
    <property type="match status" value="1"/>
</dbReference>
<dbReference type="NCBIfam" id="TIGR01549">
    <property type="entry name" value="HAD-SF-IA-v1"/>
    <property type="match status" value="1"/>
</dbReference>